<name>E6PM64_9ZZZZ</name>
<dbReference type="PANTHER" id="PTHR33608">
    <property type="entry name" value="BLL2464 PROTEIN"/>
    <property type="match status" value="1"/>
</dbReference>
<reference evidence="3" key="1">
    <citation type="submission" date="2009-10" db="EMBL/GenBank/DDBJ databases">
        <title>Diversity of trophic interactions inside an arsenic-rich microbial ecosystem.</title>
        <authorList>
            <person name="Bertin P.N."/>
            <person name="Heinrich-Salmeron A."/>
            <person name="Pelletier E."/>
            <person name="Goulhen-Chollet F."/>
            <person name="Arsene-Ploetze F."/>
            <person name="Gallien S."/>
            <person name="Calteau A."/>
            <person name="Vallenet D."/>
            <person name="Casiot C."/>
            <person name="Chane-Woon-Ming B."/>
            <person name="Giloteaux L."/>
            <person name="Barakat M."/>
            <person name="Bonnefoy V."/>
            <person name="Bruneel O."/>
            <person name="Chandler M."/>
            <person name="Cleiss J."/>
            <person name="Duran R."/>
            <person name="Elbaz-Poulichet F."/>
            <person name="Fonknechten N."/>
            <person name="Lauga B."/>
            <person name="Mornico D."/>
            <person name="Ortet P."/>
            <person name="Schaeffer C."/>
            <person name="Siguier P."/>
            <person name="Alexander Thil Smith A."/>
            <person name="Van Dorsselaer A."/>
            <person name="Weissenbach J."/>
            <person name="Medigue C."/>
            <person name="Le Paslier D."/>
        </authorList>
    </citation>
    <scope>NUCLEOTIDE SEQUENCE</scope>
</reference>
<protein>
    <recommendedName>
        <fullName evidence="2">DUF58 domain-containing protein</fullName>
    </recommendedName>
</protein>
<evidence type="ECO:0000259" key="2">
    <source>
        <dbReference type="Pfam" id="PF01882"/>
    </source>
</evidence>
<proteinExistence type="predicted"/>
<dbReference type="EMBL" id="CABM01000017">
    <property type="protein sequence ID" value="CBH96016.1"/>
    <property type="molecule type" value="Genomic_DNA"/>
</dbReference>
<comment type="caution">
    <text evidence="3">The sequence shown here is derived from an EMBL/GenBank/DDBJ whole genome shotgun (WGS) entry which is preliminary data.</text>
</comment>
<feature type="domain" description="DUF58" evidence="2">
    <location>
        <begin position="93"/>
        <end position="320"/>
    </location>
</feature>
<organism evidence="3">
    <name type="scientific">mine drainage metagenome</name>
    <dbReference type="NCBI Taxonomy" id="410659"/>
    <lineage>
        <taxon>unclassified sequences</taxon>
        <taxon>metagenomes</taxon>
        <taxon>ecological metagenomes</taxon>
    </lineage>
</organism>
<dbReference type="InterPro" id="IPR002881">
    <property type="entry name" value="DUF58"/>
</dbReference>
<dbReference type="PANTHER" id="PTHR33608:SF12">
    <property type="entry name" value="DUF58 DOMAIN-CONTAINING PROTEIN"/>
    <property type="match status" value="1"/>
</dbReference>
<feature type="region of interest" description="Disordered" evidence="1">
    <location>
        <begin position="361"/>
        <end position="406"/>
    </location>
</feature>
<feature type="compositionally biased region" description="Low complexity" evidence="1">
    <location>
        <begin position="385"/>
        <end position="396"/>
    </location>
</feature>
<sequence>MPGQVPSTIGAVVRALRRHFGQRLGQRLRPGLGAFFATPDAAAARLLRAADWAEIAALLRQSTGAVPSARSARRRNPGEGRSVFTGRGMDYAESRIYQAGDDLRTMHWQLLARTGKPHVKLHHEEHAGHWHGLVDARGTMLFGTRVRTKAQQAARAVLLAAGLQARVSPQTSIACTLWRADGLHSRHFGRGLVAVRRLAAWLLAEPLPRPAISAAAPRADAAAHERADFLAWTQRLRAHQPGPSLLVLGSDWGFADAATDAALWRLATNADLLALQLRDPAELELPALPQSWFVDLQTGAAGWVESGPSQRQAHAAHAAQVDAVRALRASGARVGALSTVDDAATCLRVILAAAASRAGAPAPATKASLRHQREQDVDPGAVSDGTARAQAGATRTHAADPGRYRR</sequence>
<dbReference type="Pfam" id="PF01882">
    <property type="entry name" value="DUF58"/>
    <property type="match status" value="1"/>
</dbReference>
<dbReference type="AlphaFoldDB" id="E6PM64"/>
<evidence type="ECO:0000256" key="1">
    <source>
        <dbReference type="SAM" id="MobiDB-lite"/>
    </source>
</evidence>
<gene>
    <name evidence="3" type="ORF">CARN2_1005</name>
</gene>
<accession>E6PM64</accession>
<evidence type="ECO:0000313" key="3">
    <source>
        <dbReference type="EMBL" id="CBH96016.1"/>
    </source>
</evidence>
<feature type="compositionally biased region" description="Basic and acidic residues" evidence="1">
    <location>
        <begin position="397"/>
        <end position="406"/>
    </location>
</feature>